<feature type="domain" description="Methyltransferase type 12" evidence="3">
    <location>
        <begin position="39"/>
        <end position="136"/>
    </location>
</feature>
<dbReference type="PANTHER" id="PTHR44942">
    <property type="entry name" value="METHYLTRANSF_11 DOMAIN-CONTAINING PROTEIN"/>
    <property type="match status" value="1"/>
</dbReference>
<dbReference type="GeneID" id="31235666"/>
<dbReference type="GO" id="GO:0032259">
    <property type="term" value="P:methylation"/>
    <property type="evidence" value="ECO:0007669"/>
    <property type="project" value="UniProtKB-KW"/>
</dbReference>
<keyword evidence="2" id="KW-0808">Transferase</keyword>
<sequence length="270" mass="29781">MSLFHATADVYSRHRPGLPDEVVHLLAGTVHGIRRPALLDLGTGTGQVPAALLPVLPQLARLDLVDTDRDLLHQADLTLRPLLTGRAAAVHPVRAEEFTAPEPGYRADLVTCARAFHWMDRPAVLAMTDRVTASGATLAIMGDGSLWTHPAPWTVALRELIQSYLGTERRAGTTGAYAEPGRRYEDDLAESPFSDVEEHHFPLRRVWTPDKVIGYLRSTSFARPDLFGERHPRFETEARALLEQHAAAKDGLVEDGVFDVLLARRPEGAR</sequence>
<dbReference type="InterPro" id="IPR029063">
    <property type="entry name" value="SAM-dependent_MTases_sf"/>
</dbReference>
<evidence type="ECO:0000313" key="4">
    <source>
        <dbReference type="EMBL" id="MFC4983160.1"/>
    </source>
</evidence>
<dbReference type="SUPFAM" id="SSF53335">
    <property type="entry name" value="S-adenosyl-L-methionine-dependent methyltransferases"/>
    <property type="match status" value="1"/>
</dbReference>
<proteinExistence type="predicted"/>
<evidence type="ECO:0000313" key="5">
    <source>
        <dbReference type="Proteomes" id="UP001595908"/>
    </source>
</evidence>
<dbReference type="RefSeq" id="WP_051709779.1">
    <property type="nucleotide sequence ID" value="NZ_JBHSJE010000014.1"/>
</dbReference>
<dbReference type="GO" id="GO:0008168">
    <property type="term" value="F:methyltransferase activity"/>
    <property type="evidence" value="ECO:0007669"/>
    <property type="project" value="UniProtKB-KW"/>
</dbReference>
<keyword evidence="5" id="KW-1185">Reference proteome</keyword>
<evidence type="ECO:0000259" key="3">
    <source>
        <dbReference type="Pfam" id="PF08242"/>
    </source>
</evidence>
<accession>A0ABV9VLW1</accession>
<dbReference type="Proteomes" id="UP001595908">
    <property type="component" value="Unassembled WGS sequence"/>
</dbReference>
<dbReference type="PANTHER" id="PTHR44942:SF4">
    <property type="entry name" value="METHYLTRANSFERASE TYPE 11 DOMAIN-CONTAINING PROTEIN"/>
    <property type="match status" value="1"/>
</dbReference>
<evidence type="ECO:0000256" key="1">
    <source>
        <dbReference type="ARBA" id="ARBA00022603"/>
    </source>
</evidence>
<reference evidence="5" key="1">
    <citation type="journal article" date="2019" name="Int. J. Syst. Evol. Microbiol.">
        <title>The Global Catalogue of Microorganisms (GCM) 10K type strain sequencing project: providing services to taxonomists for standard genome sequencing and annotation.</title>
        <authorList>
            <consortium name="The Broad Institute Genomics Platform"/>
            <consortium name="The Broad Institute Genome Sequencing Center for Infectious Disease"/>
            <person name="Wu L."/>
            <person name="Ma J."/>
        </authorList>
    </citation>
    <scope>NUCLEOTIDE SEQUENCE [LARGE SCALE GENOMIC DNA]</scope>
    <source>
        <strain evidence="5">ICMP 257</strain>
    </source>
</reference>
<dbReference type="Pfam" id="PF08242">
    <property type="entry name" value="Methyltransf_12"/>
    <property type="match status" value="1"/>
</dbReference>
<evidence type="ECO:0000256" key="2">
    <source>
        <dbReference type="ARBA" id="ARBA00022679"/>
    </source>
</evidence>
<dbReference type="InterPro" id="IPR013217">
    <property type="entry name" value="Methyltransf_12"/>
</dbReference>
<dbReference type="CDD" id="cd02440">
    <property type="entry name" value="AdoMet_MTases"/>
    <property type="match status" value="1"/>
</dbReference>
<gene>
    <name evidence="4" type="ORF">ACFPL4_33295</name>
</gene>
<name>A0ABV9VLW1_STRAZ</name>
<organism evidence="4 5">
    <name type="scientific">Streptomyces atroolivaceus</name>
    <dbReference type="NCBI Taxonomy" id="66869"/>
    <lineage>
        <taxon>Bacteria</taxon>
        <taxon>Bacillati</taxon>
        <taxon>Actinomycetota</taxon>
        <taxon>Actinomycetes</taxon>
        <taxon>Kitasatosporales</taxon>
        <taxon>Streptomycetaceae</taxon>
        <taxon>Streptomyces</taxon>
    </lineage>
</organism>
<keyword evidence="1 4" id="KW-0489">Methyltransferase</keyword>
<comment type="caution">
    <text evidence="4">The sequence shown here is derived from an EMBL/GenBank/DDBJ whole genome shotgun (WGS) entry which is preliminary data.</text>
</comment>
<dbReference type="EMBL" id="JBHSJE010000014">
    <property type="protein sequence ID" value="MFC4983160.1"/>
    <property type="molecule type" value="Genomic_DNA"/>
</dbReference>
<dbReference type="Gene3D" id="3.40.50.150">
    <property type="entry name" value="Vaccinia Virus protein VP39"/>
    <property type="match status" value="1"/>
</dbReference>
<dbReference type="InterPro" id="IPR051052">
    <property type="entry name" value="Diverse_substrate_MTase"/>
</dbReference>
<protein>
    <submittedName>
        <fullName evidence="4">Class I SAM-dependent methyltransferase</fullName>
    </submittedName>
</protein>